<evidence type="ECO:0000313" key="1">
    <source>
        <dbReference type="EMBL" id="CAJ1373524.1"/>
    </source>
</evidence>
<dbReference type="EMBL" id="CAUJNA010000202">
    <property type="protein sequence ID" value="CAJ1373524.1"/>
    <property type="molecule type" value="Genomic_DNA"/>
</dbReference>
<gene>
    <name evidence="1" type="ORF">EVOR1521_LOCUS3312</name>
</gene>
<proteinExistence type="predicted"/>
<evidence type="ECO:0000313" key="2">
    <source>
        <dbReference type="Proteomes" id="UP001178507"/>
    </source>
</evidence>
<keyword evidence="2" id="KW-1185">Reference proteome</keyword>
<dbReference type="Proteomes" id="UP001178507">
    <property type="component" value="Unassembled WGS sequence"/>
</dbReference>
<protein>
    <submittedName>
        <fullName evidence="1">Uncharacterized protein</fullName>
    </submittedName>
</protein>
<comment type="caution">
    <text evidence="1">The sequence shown here is derived from an EMBL/GenBank/DDBJ whole genome shotgun (WGS) entry which is preliminary data.</text>
</comment>
<reference evidence="1" key="1">
    <citation type="submission" date="2023-08" db="EMBL/GenBank/DDBJ databases">
        <authorList>
            <person name="Chen Y."/>
            <person name="Shah S."/>
            <person name="Dougan E. K."/>
            <person name="Thang M."/>
            <person name="Chan C."/>
        </authorList>
    </citation>
    <scope>NUCLEOTIDE SEQUENCE</scope>
</reference>
<dbReference type="AlphaFoldDB" id="A0AA36HS82"/>
<name>A0AA36HS82_9DINO</name>
<accession>A0AA36HS82</accession>
<sequence>MHQLYMHYVSCRGEWDRCSLVVSIRKQTAHSSDEIYEWWDEKKMKAELGEELAVDLMKRHADAESKLSAAEKGKFIRVHKDFPSRKDLWKYKNFAAYIDKTTKQITHSAELSMQAEVEEESFHTAMWLCEISRLCKPPTLTGLKGVQSAIRLRGH</sequence>
<organism evidence="1 2">
    <name type="scientific">Effrenium voratum</name>
    <dbReference type="NCBI Taxonomy" id="2562239"/>
    <lineage>
        <taxon>Eukaryota</taxon>
        <taxon>Sar</taxon>
        <taxon>Alveolata</taxon>
        <taxon>Dinophyceae</taxon>
        <taxon>Suessiales</taxon>
        <taxon>Symbiodiniaceae</taxon>
        <taxon>Effrenium</taxon>
    </lineage>
</organism>